<evidence type="ECO:0000256" key="1">
    <source>
        <dbReference type="ARBA" id="ARBA00022723"/>
    </source>
</evidence>
<dbReference type="PANTHER" id="PTHR31992">
    <property type="entry name" value="DOF ZINC FINGER PROTEIN DOF1.4-RELATED"/>
    <property type="match status" value="1"/>
</dbReference>
<evidence type="ECO:0000256" key="2">
    <source>
        <dbReference type="ARBA" id="ARBA00022771"/>
    </source>
</evidence>
<evidence type="ECO:0000256" key="8">
    <source>
        <dbReference type="PROSITE-ProRule" id="PRU00071"/>
    </source>
</evidence>
<keyword evidence="2 8" id="KW-0863">Zinc-finger</keyword>
<evidence type="ECO:0000313" key="11">
    <source>
        <dbReference type="EMBL" id="KAI7750938.1"/>
    </source>
</evidence>
<dbReference type="AlphaFoldDB" id="A0AAD5CYY1"/>
<keyword evidence="7 8" id="KW-0539">Nucleus</keyword>
<feature type="domain" description="Dof-type" evidence="10">
    <location>
        <begin position="58"/>
        <end position="112"/>
    </location>
</feature>
<dbReference type="GO" id="GO:0003700">
    <property type="term" value="F:DNA-binding transcription factor activity"/>
    <property type="evidence" value="ECO:0007669"/>
    <property type="project" value="UniProtKB-UniRule"/>
</dbReference>
<dbReference type="EMBL" id="JAMZMK010006056">
    <property type="protein sequence ID" value="KAI7750938.1"/>
    <property type="molecule type" value="Genomic_DNA"/>
</dbReference>
<dbReference type="GO" id="GO:0008270">
    <property type="term" value="F:zinc ion binding"/>
    <property type="evidence" value="ECO:0007669"/>
    <property type="project" value="UniProtKB-KW"/>
</dbReference>
<organism evidence="11 12">
    <name type="scientific">Ambrosia artemisiifolia</name>
    <name type="common">Common ragweed</name>
    <dbReference type="NCBI Taxonomy" id="4212"/>
    <lineage>
        <taxon>Eukaryota</taxon>
        <taxon>Viridiplantae</taxon>
        <taxon>Streptophyta</taxon>
        <taxon>Embryophyta</taxon>
        <taxon>Tracheophyta</taxon>
        <taxon>Spermatophyta</taxon>
        <taxon>Magnoliopsida</taxon>
        <taxon>eudicotyledons</taxon>
        <taxon>Gunneridae</taxon>
        <taxon>Pentapetalae</taxon>
        <taxon>asterids</taxon>
        <taxon>campanulids</taxon>
        <taxon>Asterales</taxon>
        <taxon>Asteraceae</taxon>
        <taxon>Asteroideae</taxon>
        <taxon>Heliantheae alliance</taxon>
        <taxon>Heliantheae</taxon>
        <taxon>Ambrosia</taxon>
    </lineage>
</organism>
<protein>
    <recommendedName>
        <fullName evidence="9">Dof zinc finger protein</fullName>
    </recommendedName>
</protein>
<evidence type="ECO:0000256" key="9">
    <source>
        <dbReference type="RuleBase" id="RU369094"/>
    </source>
</evidence>
<name>A0AAD5CYY1_AMBAR</name>
<dbReference type="InterPro" id="IPR003851">
    <property type="entry name" value="Znf_Dof"/>
</dbReference>
<keyword evidence="3 9" id="KW-0862">Zinc</keyword>
<evidence type="ECO:0000256" key="3">
    <source>
        <dbReference type="ARBA" id="ARBA00022833"/>
    </source>
</evidence>
<dbReference type="GO" id="GO:0005634">
    <property type="term" value="C:nucleus"/>
    <property type="evidence" value="ECO:0007669"/>
    <property type="project" value="UniProtKB-SubCell"/>
</dbReference>
<evidence type="ECO:0000259" key="10">
    <source>
        <dbReference type="PROSITE" id="PS50884"/>
    </source>
</evidence>
<dbReference type="Pfam" id="PF02701">
    <property type="entry name" value="Zn_ribbon_Dof"/>
    <property type="match status" value="1"/>
</dbReference>
<keyword evidence="5 8" id="KW-0238">DNA-binding</keyword>
<keyword evidence="12" id="KW-1185">Reference proteome</keyword>
<dbReference type="GO" id="GO:0003677">
    <property type="term" value="F:DNA binding"/>
    <property type="evidence" value="ECO:0007669"/>
    <property type="project" value="UniProtKB-UniRule"/>
</dbReference>
<comment type="subcellular location">
    <subcellularLocation>
        <location evidence="8 9">Nucleus</location>
    </subcellularLocation>
</comment>
<reference evidence="11" key="1">
    <citation type="submission" date="2022-06" db="EMBL/GenBank/DDBJ databases">
        <title>Uncovering the hologenomic basis of an extraordinary plant invasion.</title>
        <authorList>
            <person name="Bieker V.C."/>
            <person name="Martin M.D."/>
            <person name="Gilbert T."/>
            <person name="Hodgins K."/>
            <person name="Battlay P."/>
            <person name="Petersen B."/>
            <person name="Wilson J."/>
        </authorList>
    </citation>
    <scope>NUCLEOTIDE SEQUENCE</scope>
    <source>
        <strain evidence="11">AA19_3_7</strain>
        <tissue evidence="11">Leaf</tissue>
    </source>
</reference>
<dbReference type="Proteomes" id="UP001206925">
    <property type="component" value="Unassembled WGS sequence"/>
</dbReference>
<keyword evidence="1 9" id="KW-0479">Metal-binding</keyword>
<sequence>MNITSLEVCMDSSDWFQGTVPEELKIDSMSPSGLSDSMLTCSQPLMDRRLRPPQDHHLKCPRCDSTHTKFCYYNNYSLTQPRYFCKTCRRYWTKGGTLRNIPVGGGCRKPKKVVSTNKKTTIHNHKNSHLVDINPNPNYNHDTNNNNELVMSSRDLQLSYPEAKMKYSGLNMYGNANSGDVRSFMFENMSSGYYGGVNVMGQSYRGGICSPFGGMTLDSINGSLVERGLIGYTREGNGVNDDGIGGFVDVKPNVLALEWQDDDQNGASATSSGAGGGDSGYLTGFGSSWGGLVHGYGPPTTNPLV</sequence>
<dbReference type="PROSITE" id="PS50884">
    <property type="entry name" value="ZF_DOF_2"/>
    <property type="match status" value="1"/>
</dbReference>
<accession>A0AAD5CYY1</accession>
<dbReference type="InterPro" id="IPR045174">
    <property type="entry name" value="Dof"/>
</dbReference>
<keyword evidence="6 9" id="KW-0804">Transcription</keyword>
<evidence type="ECO:0000256" key="7">
    <source>
        <dbReference type="ARBA" id="ARBA00023242"/>
    </source>
</evidence>
<proteinExistence type="predicted"/>
<evidence type="ECO:0000256" key="5">
    <source>
        <dbReference type="ARBA" id="ARBA00023125"/>
    </source>
</evidence>
<dbReference type="PANTHER" id="PTHR31992:SF159">
    <property type="entry name" value="DOF ZINC FINGER PROTEIN"/>
    <property type="match status" value="1"/>
</dbReference>
<gene>
    <name evidence="11" type="ORF">M8C21_026919</name>
</gene>
<evidence type="ECO:0000313" key="12">
    <source>
        <dbReference type="Proteomes" id="UP001206925"/>
    </source>
</evidence>
<dbReference type="PROSITE" id="PS01361">
    <property type="entry name" value="ZF_DOF_1"/>
    <property type="match status" value="1"/>
</dbReference>
<comment type="caution">
    <text evidence="11">The sequence shown here is derived from an EMBL/GenBank/DDBJ whole genome shotgun (WGS) entry which is preliminary data.</text>
</comment>
<comment type="function">
    <text evidence="9">Transcription factor that binds specifically to a 5'-AA[AG]G-3' consensus core sequence.</text>
</comment>
<keyword evidence="4 9" id="KW-0805">Transcription regulation</keyword>
<evidence type="ECO:0000256" key="6">
    <source>
        <dbReference type="ARBA" id="ARBA00023163"/>
    </source>
</evidence>
<evidence type="ECO:0000256" key="4">
    <source>
        <dbReference type="ARBA" id="ARBA00023015"/>
    </source>
</evidence>